<keyword evidence="3 6" id="KW-0812">Transmembrane</keyword>
<gene>
    <name evidence="7" type="primary">CG9231</name>
    <name evidence="7" type="ORF">g.5951</name>
</gene>
<dbReference type="Pfam" id="PF06388">
    <property type="entry name" value="DUF1075"/>
    <property type="match status" value="1"/>
</dbReference>
<evidence type="ECO:0000256" key="1">
    <source>
        <dbReference type="ARBA" id="ARBA00004167"/>
    </source>
</evidence>
<comment type="subcellular location">
    <subcellularLocation>
        <location evidence="1">Membrane</location>
        <topology evidence="1">Single-pass membrane protein</topology>
    </subcellularLocation>
</comment>
<evidence type="ECO:0000256" key="6">
    <source>
        <dbReference type="SAM" id="Phobius"/>
    </source>
</evidence>
<protein>
    <submittedName>
        <fullName evidence="7">CG9231 protein</fullName>
    </submittedName>
</protein>
<feature type="transmembrane region" description="Helical" evidence="6">
    <location>
        <begin position="107"/>
        <end position="125"/>
    </location>
</feature>
<keyword evidence="5 6" id="KW-0472">Membrane</keyword>
<dbReference type="AlphaFoldDB" id="A0A0C9R0Q1"/>
<dbReference type="InterPro" id="IPR009432">
    <property type="entry name" value="DUF1075"/>
</dbReference>
<dbReference type="GO" id="GO:0016020">
    <property type="term" value="C:membrane"/>
    <property type="evidence" value="ECO:0007669"/>
    <property type="project" value="UniProtKB-SubCell"/>
</dbReference>
<evidence type="ECO:0000256" key="3">
    <source>
        <dbReference type="ARBA" id="ARBA00022692"/>
    </source>
</evidence>
<organism evidence="7">
    <name type="scientific">Fopius arisanus</name>
    <dbReference type="NCBI Taxonomy" id="64838"/>
    <lineage>
        <taxon>Eukaryota</taxon>
        <taxon>Metazoa</taxon>
        <taxon>Ecdysozoa</taxon>
        <taxon>Arthropoda</taxon>
        <taxon>Hexapoda</taxon>
        <taxon>Insecta</taxon>
        <taxon>Pterygota</taxon>
        <taxon>Neoptera</taxon>
        <taxon>Endopterygota</taxon>
        <taxon>Hymenoptera</taxon>
        <taxon>Apocrita</taxon>
        <taxon>Ichneumonoidea</taxon>
        <taxon>Braconidae</taxon>
        <taxon>Opiinae</taxon>
        <taxon>Fopius</taxon>
    </lineage>
</organism>
<evidence type="ECO:0000256" key="4">
    <source>
        <dbReference type="ARBA" id="ARBA00022989"/>
    </source>
</evidence>
<sequence>YSEKRSCEITENIHTYVLFFCFIVIKLRKKMFGILNIVANRKKYAENFKIGKFFSQETGKTIHGHTPNNLEKRFLVWSGKYKSIEEVPSFVSYDVMERSRNKVRIRVANIMIALTVLGCCLMVYSGKQAAKSGDSVVKQNLDWHKKYNEESKKA</sequence>
<accession>A0A0C9R0Q1</accession>
<evidence type="ECO:0000313" key="7">
    <source>
        <dbReference type="EMBL" id="JAG76264.1"/>
    </source>
</evidence>
<feature type="non-terminal residue" evidence="7">
    <location>
        <position position="1"/>
    </location>
</feature>
<name>A0A0C9R0Q1_9HYME</name>
<dbReference type="EMBL" id="GBYB01006497">
    <property type="protein sequence ID" value="JAG76264.1"/>
    <property type="molecule type" value="Transcribed_RNA"/>
</dbReference>
<dbReference type="PANTHER" id="PTHR13674:SF5">
    <property type="entry name" value="UPF0389 PROTEIN CG9231"/>
    <property type="match status" value="1"/>
</dbReference>
<evidence type="ECO:0000256" key="2">
    <source>
        <dbReference type="ARBA" id="ARBA00007363"/>
    </source>
</evidence>
<reference evidence="7" key="1">
    <citation type="submission" date="2015-01" db="EMBL/GenBank/DDBJ databases">
        <title>Transcriptome Assembly of Fopius arisanus.</title>
        <authorList>
            <person name="Geib S."/>
        </authorList>
    </citation>
    <scope>NUCLEOTIDE SEQUENCE</scope>
</reference>
<evidence type="ECO:0000256" key="5">
    <source>
        <dbReference type="ARBA" id="ARBA00023136"/>
    </source>
</evidence>
<dbReference type="PANTHER" id="PTHR13674">
    <property type="entry name" value="GROWTH AND TRANSFORMATION-DEPENDENT PROTEIN"/>
    <property type="match status" value="1"/>
</dbReference>
<keyword evidence="4 6" id="KW-1133">Transmembrane helix</keyword>
<proteinExistence type="inferred from homology"/>
<comment type="similarity">
    <text evidence="2">Belongs to the UPF0389 family.</text>
</comment>